<dbReference type="GeneID" id="20216133"/>
<protein>
    <recommendedName>
        <fullName evidence="11">PDZ domain-containing protein</fullName>
    </recommendedName>
</protein>
<evidence type="ECO:0000259" key="7">
    <source>
        <dbReference type="PROSITE" id="PS50212"/>
    </source>
</evidence>
<dbReference type="InParanoid" id="T1G4Y5"/>
<dbReference type="CDD" id="cd06224">
    <property type="entry name" value="REM"/>
    <property type="match status" value="1"/>
</dbReference>
<dbReference type="PROSITE" id="PS50212">
    <property type="entry name" value="RASGEF_NTER"/>
    <property type="match status" value="1"/>
</dbReference>
<organism evidence="9 10">
    <name type="scientific">Helobdella robusta</name>
    <name type="common">Californian leech</name>
    <dbReference type="NCBI Taxonomy" id="6412"/>
    <lineage>
        <taxon>Eukaryota</taxon>
        <taxon>Metazoa</taxon>
        <taxon>Spiralia</taxon>
        <taxon>Lophotrochozoa</taxon>
        <taxon>Annelida</taxon>
        <taxon>Clitellata</taxon>
        <taxon>Hirudinea</taxon>
        <taxon>Rhynchobdellida</taxon>
        <taxon>Glossiphoniidae</taxon>
        <taxon>Helobdella</taxon>
    </lineage>
</organism>
<dbReference type="EMBL" id="AMQM01005327">
    <property type="status" value="NOT_ANNOTATED_CDS"/>
    <property type="molecule type" value="Genomic_DNA"/>
</dbReference>
<dbReference type="KEGG" id="hro:HELRODRAFT_82965"/>
<dbReference type="GO" id="GO:0005085">
    <property type="term" value="F:guanyl-nucleotide exchange factor activity"/>
    <property type="evidence" value="ECO:0007669"/>
    <property type="project" value="UniProtKB-KW"/>
</dbReference>
<dbReference type="SUPFAM" id="SSF48366">
    <property type="entry name" value="Ras GEF"/>
    <property type="match status" value="1"/>
</dbReference>
<comment type="subcellular location">
    <subcellularLocation>
        <location evidence="1">Cell projection</location>
    </subcellularLocation>
</comment>
<proteinExistence type="predicted"/>
<dbReference type="InterPro" id="IPR014710">
    <property type="entry name" value="RmlC-like_jellyroll"/>
</dbReference>
<dbReference type="EMBL" id="AMQM01005328">
    <property type="status" value="NOT_ANNOTATED_CDS"/>
    <property type="molecule type" value="Genomic_DNA"/>
</dbReference>
<gene>
    <name evidence="9" type="primary">20216133</name>
    <name evidence="8" type="ORF">HELRODRAFT_82965</name>
</gene>
<dbReference type="EMBL" id="KB096900">
    <property type="protein sequence ID" value="ESO00585.1"/>
    <property type="molecule type" value="Genomic_DNA"/>
</dbReference>
<evidence type="ECO:0000256" key="1">
    <source>
        <dbReference type="ARBA" id="ARBA00004316"/>
    </source>
</evidence>
<reference evidence="10" key="1">
    <citation type="submission" date="2012-12" db="EMBL/GenBank/DDBJ databases">
        <authorList>
            <person name="Hellsten U."/>
            <person name="Grimwood J."/>
            <person name="Chapman J.A."/>
            <person name="Shapiro H."/>
            <person name="Aerts A."/>
            <person name="Otillar R.P."/>
            <person name="Terry A.Y."/>
            <person name="Boore J.L."/>
            <person name="Simakov O."/>
            <person name="Marletaz F."/>
            <person name="Cho S.-J."/>
            <person name="Edsinger-Gonzales E."/>
            <person name="Havlak P."/>
            <person name="Kuo D.-H."/>
            <person name="Larsson T."/>
            <person name="Lv J."/>
            <person name="Arendt D."/>
            <person name="Savage R."/>
            <person name="Osoegawa K."/>
            <person name="de Jong P."/>
            <person name="Lindberg D.R."/>
            <person name="Seaver E.C."/>
            <person name="Weisblat D.A."/>
            <person name="Putnam N.H."/>
            <person name="Grigoriev I.V."/>
            <person name="Rokhsar D.S."/>
        </authorList>
    </citation>
    <scope>NUCLEOTIDE SEQUENCE</scope>
</reference>
<dbReference type="Gene3D" id="1.20.870.10">
    <property type="entry name" value="Son of sevenless (SoS) protein Chain: S domain 1"/>
    <property type="match status" value="1"/>
</dbReference>
<dbReference type="CTD" id="20216133"/>
<evidence type="ECO:0008006" key="11">
    <source>
        <dbReference type="Google" id="ProtNLM"/>
    </source>
</evidence>
<dbReference type="GO" id="GO:0032426">
    <property type="term" value="C:stereocilium tip"/>
    <property type="evidence" value="ECO:0000318"/>
    <property type="project" value="GO_Central"/>
</dbReference>
<evidence type="ECO:0000256" key="3">
    <source>
        <dbReference type="ARBA" id="ARBA00023273"/>
    </source>
</evidence>
<dbReference type="Pfam" id="PF00027">
    <property type="entry name" value="cNMP_binding"/>
    <property type="match status" value="1"/>
</dbReference>
<dbReference type="Proteomes" id="UP000015101">
    <property type="component" value="Unassembled WGS sequence"/>
</dbReference>
<dbReference type="Pfam" id="PF00595">
    <property type="entry name" value="PDZ"/>
    <property type="match status" value="1"/>
</dbReference>
<keyword evidence="3" id="KW-0966">Cell projection</keyword>
<keyword evidence="10" id="KW-1185">Reference proteome</keyword>
<dbReference type="Gene3D" id="2.30.42.10">
    <property type="match status" value="1"/>
</dbReference>
<dbReference type="SUPFAM" id="SSF51206">
    <property type="entry name" value="cAMP-binding domain-like"/>
    <property type="match status" value="1"/>
</dbReference>
<dbReference type="InterPro" id="IPR000651">
    <property type="entry name" value="Ras-like_Gua-exchang_fac_N"/>
</dbReference>
<dbReference type="SUPFAM" id="SSF50156">
    <property type="entry name" value="PDZ domain-like"/>
    <property type="match status" value="1"/>
</dbReference>
<dbReference type="SMART" id="SM00229">
    <property type="entry name" value="RasGEFN"/>
    <property type="match status" value="1"/>
</dbReference>
<dbReference type="AlphaFoldDB" id="T1G4Y5"/>
<dbReference type="InterPro" id="IPR000595">
    <property type="entry name" value="cNMP-bd_dom"/>
</dbReference>
<reference evidence="9" key="3">
    <citation type="submission" date="2015-06" db="UniProtKB">
        <authorList>
            <consortium name="EnsemblMetazoa"/>
        </authorList>
    </citation>
    <scope>IDENTIFICATION</scope>
</reference>
<evidence type="ECO:0000256" key="2">
    <source>
        <dbReference type="ARBA" id="ARBA00022737"/>
    </source>
</evidence>
<dbReference type="GO" id="GO:0005886">
    <property type="term" value="C:plasma membrane"/>
    <property type="evidence" value="ECO:0000318"/>
    <property type="project" value="GO_Central"/>
</dbReference>
<dbReference type="GO" id="GO:0002142">
    <property type="term" value="C:stereocilia ankle link complex"/>
    <property type="evidence" value="ECO:0000318"/>
    <property type="project" value="GO_Central"/>
</dbReference>
<evidence type="ECO:0000259" key="5">
    <source>
        <dbReference type="PROSITE" id="PS50042"/>
    </source>
</evidence>
<dbReference type="OrthoDB" id="21144at2759"/>
<dbReference type="InterPro" id="IPR018490">
    <property type="entry name" value="cNMP-bd_dom_sf"/>
</dbReference>
<dbReference type="SMART" id="SM00228">
    <property type="entry name" value="PDZ"/>
    <property type="match status" value="1"/>
</dbReference>
<dbReference type="eggNOG" id="KOG3542">
    <property type="taxonomic scope" value="Eukaryota"/>
</dbReference>
<evidence type="ECO:0000313" key="10">
    <source>
        <dbReference type="Proteomes" id="UP000015101"/>
    </source>
</evidence>
<dbReference type="SMART" id="SM00100">
    <property type="entry name" value="cNMP"/>
    <property type="match status" value="1"/>
</dbReference>
<evidence type="ECO:0000313" key="8">
    <source>
        <dbReference type="EMBL" id="ESO00585.1"/>
    </source>
</evidence>
<feature type="domain" description="N-terminal Ras-GEF" evidence="7">
    <location>
        <begin position="169"/>
        <end position="283"/>
    </location>
</feature>
<sequence>RDRVREYLEKNPSDRTEKEVQFLLDFMQHMPAFSNMTMSMKQSLCSIMVFAGVEKSGTVILSDGEKLDSWSVILNGHVEVGKPDGTIQHLHMGDSFGVSPTNDVMYHEGVMITKSDDCQFVCIPQRQFYDILHREKENIIKVQNENGEVTMVMEKREMLDEKSSRGFVQGQVVLRATPEMLMRHLMDRNLLMDVSYVPDFLLTYRTFYKQPADIAQYLTDCLQVPETFDKAFEVMHTWLANHFIDFESNVDLFNQLESFLGALRDKEADHNLTTLHAICSCSAHMRQILLVLKSEVEPLNFVLSGGTDRGSDMIFVCDVVKNSPAAKSGLRIGDQVISVNNQSLEGLTLKRAYDVIQSTNHLMITVKSNIFGLFGIF</sequence>
<dbReference type="PANTHER" id="PTHR23116">
    <property type="entry name" value="PDZ DOMAIN CONTAINING WHIRLIN AND HARMONIN-RELATED"/>
    <property type="match status" value="1"/>
</dbReference>
<evidence type="ECO:0000313" key="9">
    <source>
        <dbReference type="EnsemblMetazoa" id="HelroP82965"/>
    </source>
</evidence>
<name>T1G4Y5_HELRO</name>
<keyword evidence="2" id="KW-0677">Repeat</keyword>
<dbReference type="GO" id="GO:0005929">
    <property type="term" value="C:cilium"/>
    <property type="evidence" value="ECO:0000318"/>
    <property type="project" value="GO_Central"/>
</dbReference>
<dbReference type="EnsemblMetazoa" id="HelroT82965">
    <property type="protein sequence ID" value="HelroP82965"/>
    <property type="gene ID" value="HelroG82965"/>
</dbReference>
<dbReference type="CDD" id="cd06755">
    <property type="entry name" value="PDZ_RapGEF2_RapGEF6-like"/>
    <property type="match status" value="1"/>
</dbReference>
<dbReference type="InterPro" id="IPR036034">
    <property type="entry name" value="PDZ_sf"/>
</dbReference>
<dbReference type="STRING" id="6412.T1G4Y5"/>
<feature type="domain" description="PDZ" evidence="6">
    <location>
        <begin position="288"/>
        <end position="359"/>
    </location>
</feature>
<feature type="domain" description="Cyclic nucleotide-binding" evidence="5">
    <location>
        <begin position="32"/>
        <end position="97"/>
    </location>
</feature>
<dbReference type="CDD" id="cd00038">
    <property type="entry name" value="CAP_ED"/>
    <property type="match status" value="1"/>
</dbReference>
<evidence type="ECO:0000259" key="6">
    <source>
        <dbReference type="PROSITE" id="PS50106"/>
    </source>
</evidence>
<dbReference type="EMBL" id="AMQM01005326">
    <property type="status" value="NOT_ANNOTATED_CDS"/>
    <property type="molecule type" value="Genomic_DNA"/>
</dbReference>
<reference evidence="8 10" key="2">
    <citation type="journal article" date="2013" name="Nature">
        <title>Insights into bilaterian evolution from three spiralian genomes.</title>
        <authorList>
            <person name="Simakov O."/>
            <person name="Marletaz F."/>
            <person name="Cho S.J."/>
            <person name="Edsinger-Gonzales E."/>
            <person name="Havlak P."/>
            <person name="Hellsten U."/>
            <person name="Kuo D.H."/>
            <person name="Larsson T."/>
            <person name="Lv J."/>
            <person name="Arendt D."/>
            <person name="Savage R."/>
            <person name="Osoegawa K."/>
            <person name="de Jong P."/>
            <person name="Grimwood J."/>
            <person name="Chapman J.A."/>
            <person name="Shapiro H."/>
            <person name="Aerts A."/>
            <person name="Otillar R.P."/>
            <person name="Terry A.Y."/>
            <person name="Boore J.L."/>
            <person name="Grigoriev I.V."/>
            <person name="Lindberg D.R."/>
            <person name="Seaver E.C."/>
            <person name="Weisblat D.A."/>
            <person name="Putnam N.H."/>
            <person name="Rokhsar D.S."/>
        </authorList>
    </citation>
    <scope>NUCLEOTIDE SEQUENCE</scope>
</reference>
<dbReference type="InterPro" id="IPR023578">
    <property type="entry name" value="Ras_GEF_dom_sf"/>
</dbReference>
<evidence type="ECO:0000256" key="4">
    <source>
        <dbReference type="PROSITE-ProRule" id="PRU00135"/>
    </source>
</evidence>
<keyword evidence="4" id="KW-0344">Guanine-nucleotide releasing factor</keyword>
<dbReference type="HOGENOM" id="CLU_613008_0_0_1"/>
<dbReference type="RefSeq" id="XP_009021222.1">
    <property type="nucleotide sequence ID" value="XM_009022974.1"/>
</dbReference>
<accession>T1G4Y5</accession>
<dbReference type="PROSITE" id="PS50042">
    <property type="entry name" value="CNMP_BINDING_3"/>
    <property type="match status" value="1"/>
</dbReference>
<dbReference type="OMA" id="MECKIMQ"/>
<dbReference type="InterPro" id="IPR051844">
    <property type="entry name" value="USH2_Complex_Protein"/>
</dbReference>
<dbReference type="Gene3D" id="2.60.120.10">
    <property type="entry name" value="Jelly Rolls"/>
    <property type="match status" value="1"/>
</dbReference>
<dbReference type="PANTHER" id="PTHR23116:SF36">
    <property type="entry name" value="HARMONIN"/>
    <property type="match status" value="1"/>
</dbReference>
<dbReference type="InterPro" id="IPR001478">
    <property type="entry name" value="PDZ"/>
</dbReference>
<dbReference type="PROSITE" id="PS50106">
    <property type="entry name" value="PDZ"/>
    <property type="match status" value="1"/>
</dbReference>